<dbReference type="AlphaFoldDB" id="A0AA39F4T3"/>
<reference evidence="10" key="2">
    <citation type="submission" date="2023-03" db="EMBL/GenBank/DDBJ databases">
        <authorList>
            <person name="Inwood S.N."/>
            <person name="Skelly J.G."/>
            <person name="Guhlin J."/>
            <person name="Harrop T.W.R."/>
            <person name="Goldson S.G."/>
            <person name="Dearden P.K."/>
        </authorList>
    </citation>
    <scope>NUCLEOTIDE SEQUENCE</scope>
    <source>
        <strain evidence="10">Lincoln</strain>
        <tissue evidence="10">Whole body</tissue>
    </source>
</reference>
<organism evidence="10 11">
    <name type="scientific">Microctonus hyperodae</name>
    <name type="common">Parasitoid wasp</name>
    <dbReference type="NCBI Taxonomy" id="165561"/>
    <lineage>
        <taxon>Eukaryota</taxon>
        <taxon>Metazoa</taxon>
        <taxon>Ecdysozoa</taxon>
        <taxon>Arthropoda</taxon>
        <taxon>Hexapoda</taxon>
        <taxon>Insecta</taxon>
        <taxon>Pterygota</taxon>
        <taxon>Neoptera</taxon>
        <taxon>Endopterygota</taxon>
        <taxon>Hymenoptera</taxon>
        <taxon>Apocrita</taxon>
        <taxon>Ichneumonoidea</taxon>
        <taxon>Braconidae</taxon>
        <taxon>Euphorinae</taxon>
        <taxon>Microctonus</taxon>
    </lineage>
</organism>
<dbReference type="Gene3D" id="1.25.40.10">
    <property type="entry name" value="Tetratricopeptide repeat domain"/>
    <property type="match status" value="1"/>
</dbReference>
<dbReference type="PROSITE" id="PS50865">
    <property type="entry name" value="ZF_MYND_2"/>
    <property type="match status" value="1"/>
</dbReference>
<dbReference type="Gene3D" id="6.10.140.2220">
    <property type="match status" value="1"/>
</dbReference>
<keyword evidence="1" id="KW-0489">Methyltransferase</keyword>
<feature type="domain" description="SET" evidence="8">
    <location>
        <begin position="209"/>
        <end position="486"/>
    </location>
</feature>
<evidence type="ECO:0000313" key="10">
    <source>
        <dbReference type="EMBL" id="KAK0162889.1"/>
    </source>
</evidence>
<dbReference type="PANTHER" id="PTHR46165">
    <property type="entry name" value="SET AND MYND DOMAIN-CONTAINING PROTEIN 4"/>
    <property type="match status" value="1"/>
</dbReference>
<keyword evidence="3" id="KW-0949">S-adenosyl-L-methionine</keyword>
<accession>A0AA39F4T3</accession>
<dbReference type="InterPro" id="IPR001214">
    <property type="entry name" value="SET_dom"/>
</dbReference>
<dbReference type="PANTHER" id="PTHR46165:SF2">
    <property type="entry name" value="SET AND MYND DOMAIN-CONTAINING PROTEIN 4"/>
    <property type="match status" value="1"/>
</dbReference>
<dbReference type="GO" id="GO:0032259">
    <property type="term" value="P:methylation"/>
    <property type="evidence" value="ECO:0007669"/>
    <property type="project" value="UniProtKB-KW"/>
</dbReference>
<dbReference type="PROSITE" id="PS50280">
    <property type="entry name" value="SET"/>
    <property type="match status" value="1"/>
</dbReference>
<evidence type="ECO:0000259" key="8">
    <source>
        <dbReference type="PROSITE" id="PS50280"/>
    </source>
</evidence>
<keyword evidence="2" id="KW-0808">Transferase</keyword>
<keyword evidence="5 7" id="KW-0863">Zinc-finger</keyword>
<proteinExistence type="predicted"/>
<reference evidence="10" key="1">
    <citation type="journal article" date="2023" name="bioRxiv">
        <title>Scaffold-level genome assemblies of two parasitoid biocontrol wasps reveal the parthenogenesis mechanism and an associated novel virus.</title>
        <authorList>
            <person name="Inwood S."/>
            <person name="Skelly J."/>
            <person name="Guhlin J."/>
            <person name="Harrop T."/>
            <person name="Goldson S."/>
            <person name="Dearden P."/>
        </authorList>
    </citation>
    <scope>NUCLEOTIDE SEQUENCE</scope>
    <source>
        <strain evidence="10">Lincoln</strain>
        <tissue evidence="10">Whole body</tissue>
    </source>
</reference>
<dbReference type="Gene3D" id="1.10.220.160">
    <property type="match status" value="1"/>
</dbReference>
<comment type="caution">
    <text evidence="10">The sequence shown here is derived from an EMBL/GenBank/DDBJ whole genome shotgun (WGS) entry which is preliminary data.</text>
</comment>
<dbReference type="Gene3D" id="2.170.270.10">
    <property type="entry name" value="SET domain"/>
    <property type="match status" value="1"/>
</dbReference>
<dbReference type="SUPFAM" id="SSF144232">
    <property type="entry name" value="HIT/MYND zinc finger-like"/>
    <property type="match status" value="1"/>
</dbReference>
<dbReference type="GO" id="GO:0008270">
    <property type="term" value="F:zinc ion binding"/>
    <property type="evidence" value="ECO:0007669"/>
    <property type="project" value="UniProtKB-KW"/>
</dbReference>
<dbReference type="SUPFAM" id="SSF82199">
    <property type="entry name" value="SET domain"/>
    <property type="match status" value="1"/>
</dbReference>
<dbReference type="EMBL" id="JAQQBR010001833">
    <property type="protein sequence ID" value="KAK0162889.1"/>
    <property type="molecule type" value="Genomic_DNA"/>
</dbReference>
<dbReference type="InterPro" id="IPR002893">
    <property type="entry name" value="Znf_MYND"/>
</dbReference>
<keyword evidence="4" id="KW-0479">Metal-binding</keyword>
<dbReference type="GO" id="GO:0008276">
    <property type="term" value="F:protein methyltransferase activity"/>
    <property type="evidence" value="ECO:0007669"/>
    <property type="project" value="UniProtKB-ARBA"/>
</dbReference>
<evidence type="ECO:0000256" key="5">
    <source>
        <dbReference type="ARBA" id="ARBA00022771"/>
    </source>
</evidence>
<name>A0AA39F4T3_MICHY</name>
<evidence type="ECO:0000256" key="3">
    <source>
        <dbReference type="ARBA" id="ARBA00022691"/>
    </source>
</evidence>
<dbReference type="SUPFAM" id="SSF48452">
    <property type="entry name" value="TPR-like"/>
    <property type="match status" value="1"/>
</dbReference>
<evidence type="ECO:0000256" key="1">
    <source>
        <dbReference type="ARBA" id="ARBA00022603"/>
    </source>
</evidence>
<dbReference type="Proteomes" id="UP001168972">
    <property type="component" value="Unassembled WGS sequence"/>
</dbReference>
<gene>
    <name evidence="10" type="ORF">PV327_006623</name>
</gene>
<dbReference type="GO" id="GO:0042826">
    <property type="term" value="F:histone deacetylase binding"/>
    <property type="evidence" value="ECO:0007669"/>
    <property type="project" value="TreeGrafter"/>
</dbReference>
<dbReference type="GO" id="GO:0005634">
    <property type="term" value="C:nucleus"/>
    <property type="evidence" value="ECO:0007669"/>
    <property type="project" value="TreeGrafter"/>
</dbReference>
<evidence type="ECO:0000259" key="9">
    <source>
        <dbReference type="PROSITE" id="PS50865"/>
    </source>
</evidence>
<dbReference type="GO" id="GO:0008757">
    <property type="term" value="F:S-adenosylmethionine-dependent methyltransferase activity"/>
    <property type="evidence" value="ECO:0007669"/>
    <property type="project" value="UniProtKB-ARBA"/>
</dbReference>
<evidence type="ECO:0008006" key="12">
    <source>
        <dbReference type="Google" id="ProtNLM"/>
    </source>
</evidence>
<dbReference type="InterPro" id="IPR046341">
    <property type="entry name" value="SET_dom_sf"/>
</dbReference>
<feature type="domain" description="MYND-type" evidence="9">
    <location>
        <begin position="254"/>
        <end position="293"/>
    </location>
</feature>
<dbReference type="InterPro" id="IPR011990">
    <property type="entry name" value="TPR-like_helical_dom_sf"/>
</dbReference>
<dbReference type="GO" id="GO:0008170">
    <property type="term" value="F:N-methyltransferase activity"/>
    <property type="evidence" value="ECO:0007669"/>
    <property type="project" value="UniProtKB-ARBA"/>
</dbReference>
<evidence type="ECO:0000256" key="2">
    <source>
        <dbReference type="ARBA" id="ARBA00022679"/>
    </source>
</evidence>
<evidence type="ECO:0000313" key="11">
    <source>
        <dbReference type="Proteomes" id="UP001168972"/>
    </source>
</evidence>
<keyword evidence="11" id="KW-1185">Reference proteome</keyword>
<evidence type="ECO:0000256" key="7">
    <source>
        <dbReference type="PROSITE-ProRule" id="PRU00134"/>
    </source>
</evidence>
<sequence length="605" mass="69471">MDMNRVPVWWSIKDNLLNEEESILDDSFTVKNDEEKVETILQYLSEYETPLNVNGELKDAKKASKYFENARMNYLMPWQSLHHIYTLCIIYAQPDSCDLARAYANRSMVLFNGGLYEESQMDIERALKIGCSKNLSTKLYARRAKCLLAMNKNSSPEFGELDINEPDVVSEEDKSTMNSSVNKPFEKVDYQIFMPEIPEDNCEIIGASAAVEINYSQKFGRQVMATRDIKAGETLLVHKSYASIVEPHLMHIYCWHCSKRVWAGVPCHQCVSVIYCNEICRDEAWQQHHDIECSTISAMLMANMEVVEMMTLRITIKAYKEAGTIERLEELVNEINAIQDPVAKCFSGNVFDCTKYASVHSLWRDSTDDITHALKAAIIFYFLAATTTIFGQKFNNFEELLNNNSTLFMGGLILRHVEISHMNCVTMCIDDDCGDPIDRSGILNPFISLFNHSCDPMVTHYVNGDVNAIIALQNIKKGEQIFYDYGSLFWDKSTNKRRNKLLKEFGFLCECQACLCHWGPHSRLSFPSHMINSWPLDIENALNYFRAKYPNIISMGLADLEDKPFIISTTFDMINIYEQSISEYPTKEMFEFKALLHVLYCSVRC</sequence>
<keyword evidence="6" id="KW-0862">Zinc</keyword>
<protein>
    <recommendedName>
        <fullName evidence="12">SET and MYND domain-containing protein 4</fullName>
    </recommendedName>
</protein>
<dbReference type="InterPro" id="IPR052097">
    <property type="entry name" value="SET-MYND_domain_protein"/>
</dbReference>
<dbReference type="GO" id="GO:0005737">
    <property type="term" value="C:cytoplasm"/>
    <property type="evidence" value="ECO:0007669"/>
    <property type="project" value="TreeGrafter"/>
</dbReference>
<evidence type="ECO:0000256" key="4">
    <source>
        <dbReference type="ARBA" id="ARBA00022723"/>
    </source>
</evidence>
<dbReference type="Pfam" id="PF00856">
    <property type="entry name" value="SET"/>
    <property type="match status" value="1"/>
</dbReference>
<evidence type="ECO:0000256" key="6">
    <source>
        <dbReference type="ARBA" id="ARBA00022833"/>
    </source>
</evidence>